<dbReference type="PANTHER" id="PTHR30015">
    <property type="entry name" value="MRR RESTRICTION SYSTEM PROTEIN"/>
    <property type="match status" value="1"/>
</dbReference>
<sequence>MRPVLQEVADRGQVQARELTGYVADRMGLSEEDRAELVSSGNKTRVFDRVAWAGTYLCQAGLLERPRRAVLQITAEGRNALISAPDRITRVWLAELSPQFRAFSSGPSDAAASPGAVLAEPEAGALTPDEAIRNAHRQLDDALGLELIERLVNATPVFFEHTIRELLLKMGYGSGPQAADVVGGAGDDGVDGVVNLDTLGVDQVYFQAKRYRQDLAVGSGALRDFFGALALKDVTKGIFVTTARFSDSARSTAEKLNKRIVLIDGPELARLLIRFSVGCRVRDTFQVSEIEEDFFE</sequence>
<feature type="domain" description="Restriction system protein Mrr-like N-terminal" evidence="2">
    <location>
        <begin position="1"/>
        <end position="81"/>
    </location>
</feature>
<comment type="caution">
    <text evidence="3">The sequence shown here is derived from an EMBL/GenBank/DDBJ whole genome shotgun (WGS) entry which is preliminary data.</text>
</comment>
<name>A0ABS8CKG3_9RHOB</name>
<dbReference type="Pfam" id="PF04471">
    <property type="entry name" value="Mrr_cat"/>
    <property type="match status" value="1"/>
</dbReference>
<accession>A0ABS8CKG3</accession>
<dbReference type="InterPro" id="IPR052906">
    <property type="entry name" value="Type_IV_Methyl-Rstrct_Enzyme"/>
</dbReference>
<dbReference type="RefSeq" id="WP_255613410.1">
    <property type="nucleotide sequence ID" value="NZ_JACDXX010000005.1"/>
</dbReference>
<keyword evidence="3" id="KW-0540">Nuclease</keyword>
<dbReference type="Proteomes" id="UP001198571">
    <property type="component" value="Unassembled WGS sequence"/>
</dbReference>
<dbReference type="SUPFAM" id="SSF52980">
    <property type="entry name" value="Restriction endonuclease-like"/>
    <property type="match status" value="1"/>
</dbReference>
<dbReference type="EMBL" id="JACDXX010000005">
    <property type="protein sequence ID" value="MCB5409881.1"/>
    <property type="molecule type" value="Genomic_DNA"/>
</dbReference>
<keyword evidence="4" id="KW-1185">Reference proteome</keyword>
<gene>
    <name evidence="3" type="ORF">H0485_07690</name>
</gene>
<dbReference type="InterPro" id="IPR011856">
    <property type="entry name" value="tRNA_endonuc-like_dom_sf"/>
</dbReference>
<dbReference type="InterPro" id="IPR025745">
    <property type="entry name" value="Mrr-like_N_dom"/>
</dbReference>
<dbReference type="Pfam" id="PF14338">
    <property type="entry name" value="Mrr_N"/>
    <property type="match status" value="1"/>
</dbReference>
<keyword evidence="3" id="KW-0378">Hydrolase</keyword>
<proteinExistence type="predicted"/>
<organism evidence="3 4">
    <name type="scientific">Pseudogemmobacter faecipullorum</name>
    <dbReference type="NCBI Taxonomy" id="2755041"/>
    <lineage>
        <taxon>Bacteria</taxon>
        <taxon>Pseudomonadati</taxon>
        <taxon>Pseudomonadota</taxon>
        <taxon>Alphaproteobacteria</taxon>
        <taxon>Rhodobacterales</taxon>
        <taxon>Paracoccaceae</taxon>
        <taxon>Pseudogemmobacter</taxon>
    </lineage>
</organism>
<feature type="domain" description="Restriction endonuclease type IV Mrr" evidence="1">
    <location>
        <begin position="154"/>
        <end position="272"/>
    </location>
</feature>
<protein>
    <submittedName>
        <fullName evidence="3">Restriction endonuclease</fullName>
    </submittedName>
</protein>
<dbReference type="PANTHER" id="PTHR30015:SF7">
    <property type="entry name" value="TYPE IV METHYL-DIRECTED RESTRICTION ENZYME ECOKMRR"/>
    <property type="match status" value="1"/>
</dbReference>
<evidence type="ECO:0000259" key="1">
    <source>
        <dbReference type="Pfam" id="PF04471"/>
    </source>
</evidence>
<dbReference type="Gene3D" id="3.40.1350.10">
    <property type="match status" value="1"/>
</dbReference>
<dbReference type="GO" id="GO:0004519">
    <property type="term" value="F:endonuclease activity"/>
    <property type="evidence" value="ECO:0007669"/>
    <property type="project" value="UniProtKB-KW"/>
</dbReference>
<evidence type="ECO:0000313" key="3">
    <source>
        <dbReference type="EMBL" id="MCB5409881.1"/>
    </source>
</evidence>
<keyword evidence="3" id="KW-0255">Endonuclease</keyword>
<dbReference type="InterPro" id="IPR007560">
    <property type="entry name" value="Restrct_endonuc_IV_Mrr"/>
</dbReference>
<evidence type="ECO:0000313" key="4">
    <source>
        <dbReference type="Proteomes" id="UP001198571"/>
    </source>
</evidence>
<reference evidence="3 4" key="1">
    <citation type="submission" date="2020-07" db="EMBL/GenBank/DDBJ databases">
        <title>Pseudogemmobacter sp. nov., isolated from poultry manure in Taiwan.</title>
        <authorList>
            <person name="Lin S.-Y."/>
            <person name="Tang Y.-S."/>
            <person name="Young C.-C."/>
        </authorList>
    </citation>
    <scope>NUCLEOTIDE SEQUENCE [LARGE SCALE GENOMIC DNA]</scope>
    <source>
        <strain evidence="3 4">CC-YST710</strain>
    </source>
</reference>
<evidence type="ECO:0000259" key="2">
    <source>
        <dbReference type="Pfam" id="PF14338"/>
    </source>
</evidence>
<dbReference type="InterPro" id="IPR011335">
    <property type="entry name" value="Restrct_endonuc-II-like"/>
</dbReference>